<comment type="subcellular location">
    <subcellularLocation>
        <location evidence="1">Cell membrane</location>
        <topology evidence="1">Multi-pass membrane protein</topology>
    </subcellularLocation>
</comment>
<comment type="similarity">
    <text evidence="2">Belongs to the GSP F family.</text>
</comment>
<dbReference type="Gene3D" id="1.20.81.30">
    <property type="entry name" value="Type II secretion system (T2SS), domain F"/>
    <property type="match status" value="2"/>
</dbReference>
<keyword evidence="6 7" id="KW-0472">Membrane</keyword>
<dbReference type="Proteomes" id="UP000216013">
    <property type="component" value="Unassembled WGS sequence"/>
</dbReference>
<feature type="transmembrane region" description="Helical" evidence="7">
    <location>
        <begin position="320"/>
        <end position="345"/>
    </location>
</feature>
<evidence type="ECO:0000256" key="4">
    <source>
        <dbReference type="ARBA" id="ARBA00022692"/>
    </source>
</evidence>
<proteinExistence type="inferred from homology"/>
<evidence type="ECO:0000256" key="5">
    <source>
        <dbReference type="ARBA" id="ARBA00022989"/>
    </source>
</evidence>
<dbReference type="EMBL" id="NPBV01000003">
    <property type="protein sequence ID" value="PAD22200.1"/>
    <property type="molecule type" value="Genomic_DNA"/>
</dbReference>
<dbReference type="PANTHER" id="PTHR30012:SF0">
    <property type="entry name" value="TYPE II SECRETION SYSTEM PROTEIN F-RELATED"/>
    <property type="match status" value="1"/>
</dbReference>
<dbReference type="Pfam" id="PF00482">
    <property type="entry name" value="T2SSF"/>
    <property type="match status" value="2"/>
</dbReference>
<dbReference type="AlphaFoldDB" id="A0A268ADK7"/>
<evidence type="ECO:0000256" key="7">
    <source>
        <dbReference type="SAM" id="Phobius"/>
    </source>
</evidence>
<feature type="transmembrane region" description="Helical" evidence="7">
    <location>
        <begin position="125"/>
        <end position="144"/>
    </location>
</feature>
<protein>
    <recommendedName>
        <fullName evidence="8">Type II secretion system protein GspF domain-containing protein</fullName>
    </recommendedName>
</protein>
<keyword evidence="4 7" id="KW-0812">Transmembrane</keyword>
<evidence type="ECO:0000259" key="8">
    <source>
        <dbReference type="Pfam" id="PF00482"/>
    </source>
</evidence>
<evidence type="ECO:0000313" key="9">
    <source>
        <dbReference type="EMBL" id="PAD22200.1"/>
    </source>
</evidence>
<feature type="transmembrane region" description="Helical" evidence="7">
    <location>
        <begin position="164"/>
        <end position="189"/>
    </location>
</feature>
<feature type="domain" description="Type II secretion system protein GspF" evidence="8">
    <location>
        <begin position="224"/>
        <end position="346"/>
    </location>
</feature>
<reference evidence="9 10" key="1">
    <citation type="submission" date="2017-07" db="EMBL/GenBank/DDBJ databases">
        <title>Isolation and whole genome analysis of endospore-forming bacteria from heroin.</title>
        <authorList>
            <person name="Kalinowski J."/>
            <person name="Ahrens B."/>
            <person name="Al-Dilaimi A."/>
            <person name="Winkler A."/>
            <person name="Wibberg D."/>
            <person name="Schleenbecker U."/>
            <person name="Ruckert C."/>
            <person name="Wolfel R."/>
            <person name="Grass G."/>
        </authorList>
    </citation>
    <scope>NUCLEOTIDE SEQUENCE [LARGE SCALE GENOMIC DNA]</scope>
    <source>
        <strain evidence="9 10">7528</strain>
    </source>
</reference>
<evidence type="ECO:0000256" key="1">
    <source>
        <dbReference type="ARBA" id="ARBA00004651"/>
    </source>
</evidence>
<name>A0A268ADK7_9BACI</name>
<accession>A0A268ADK7</accession>
<comment type="caution">
    <text evidence="9">The sequence shown here is derived from an EMBL/GenBank/DDBJ whole genome shotgun (WGS) entry which is preliminary data.</text>
</comment>
<dbReference type="InterPro" id="IPR018076">
    <property type="entry name" value="T2SS_GspF_dom"/>
</dbReference>
<evidence type="ECO:0000313" key="10">
    <source>
        <dbReference type="Proteomes" id="UP000216013"/>
    </source>
</evidence>
<dbReference type="GO" id="GO:0005886">
    <property type="term" value="C:plasma membrane"/>
    <property type="evidence" value="ECO:0007669"/>
    <property type="project" value="UniProtKB-SubCell"/>
</dbReference>
<dbReference type="PANTHER" id="PTHR30012">
    <property type="entry name" value="GENERAL SECRETION PATHWAY PROTEIN"/>
    <property type="match status" value="1"/>
</dbReference>
<keyword evidence="5 7" id="KW-1133">Transmembrane helix</keyword>
<evidence type="ECO:0000256" key="2">
    <source>
        <dbReference type="ARBA" id="ARBA00005745"/>
    </source>
</evidence>
<evidence type="ECO:0000256" key="6">
    <source>
        <dbReference type="ARBA" id="ARBA00023136"/>
    </source>
</evidence>
<feature type="domain" description="Type II secretion system protein GspF" evidence="8">
    <location>
        <begin position="28"/>
        <end position="146"/>
    </location>
</feature>
<dbReference type="InterPro" id="IPR042094">
    <property type="entry name" value="T2SS_GspF_sf"/>
</dbReference>
<dbReference type="InterPro" id="IPR003004">
    <property type="entry name" value="GspF/PilC"/>
</dbReference>
<dbReference type="PRINTS" id="PR00812">
    <property type="entry name" value="BCTERIALGSPF"/>
</dbReference>
<keyword evidence="3" id="KW-1003">Cell membrane</keyword>
<sequence>MHMALSRKKIIRFRKEDKLLSMEQQMLFLQQLHRLRTQGYDMARSLDFLHWQPQWQRATQKLQEGLRQGLRLDEAFSHAHFSPIIVIHFYVAHHDGNLEDALARSYTTMQKQMQQLAKFKKVTRYPIFLLFSILLLLLFVKLYVYPSFLSLFAYSADSANLLHFFSNLVNLLLYASLFLGVIGISLYFLQGYFKKRWPSTKKRYYLERIPVIRTVARTRTSFQFAIQLGNLLSAGLSLYESLQLLSKQQYHDMLQLYSSILLSQLSSGYSLDECLPSFPLLDAQLQSILMKENDVSSQSEDLLMYAVIMTAKMEDRTKSILYLLQPILLCIMALCIIIVYLSLLLPMFQMVHTL</sequence>
<organism evidence="9 10">
    <name type="scientific">Terribacillus saccharophilus</name>
    <dbReference type="NCBI Taxonomy" id="361277"/>
    <lineage>
        <taxon>Bacteria</taxon>
        <taxon>Bacillati</taxon>
        <taxon>Bacillota</taxon>
        <taxon>Bacilli</taxon>
        <taxon>Bacillales</taxon>
        <taxon>Bacillaceae</taxon>
        <taxon>Terribacillus</taxon>
    </lineage>
</organism>
<evidence type="ECO:0000256" key="3">
    <source>
        <dbReference type="ARBA" id="ARBA00022475"/>
    </source>
</evidence>
<gene>
    <name evidence="9" type="ORF">CHH64_06055</name>
</gene>